<feature type="domain" description="Rho-GAP" evidence="4">
    <location>
        <begin position="32"/>
        <end position="217"/>
    </location>
</feature>
<evidence type="ECO:0000256" key="2">
    <source>
        <dbReference type="ARBA" id="ARBA00022553"/>
    </source>
</evidence>
<dbReference type="GeneTree" id="ENSGT00940000154633"/>
<dbReference type="Ensembl" id="ENSEAST00005080018.1">
    <property type="protein sequence ID" value="ENSEASP00005056751.1"/>
    <property type="gene ID" value="ENSEASG00005034116.1"/>
</dbReference>
<feature type="region of interest" description="Disordered" evidence="3">
    <location>
        <begin position="270"/>
        <end position="293"/>
    </location>
</feature>
<dbReference type="AlphaFoldDB" id="A0A9L0JTV9"/>
<sequence length="293" mass="31890">MGNWALRRGSSACQDLPHVTPPSPKPGQLFGVSLGDVCERDSLPPSLLDMLCFIQQKGPLTEGIFRKSANIKSCRALKQTLNAGDKVNLDCESVLVVACVLKDFLRNIPGSVFTSDLYAKWVSITDGENEEEKIAATQRLLDELPRANAALLRYLFGVLHNIQQHSSVNQMTAYNLATCIAPSILCLPNACGAELESDITRKISLVQFLIENCLQIFGEDIASLLGESSMHCDGSEKPEDPPTDFGEDIQPFESKPVRVIVTYKKAQLQNDAEAPRGVGPPSSLSAMLSVTED</sequence>
<reference evidence="5" key="2">
    <citation type="submission" date="2025-08" db="UniProtKB">
        <authorList>
            <consortium name="Ensembl"/>
        </authorList>
    </citation>
    <scope>IDENTIFICATION</scope>
</reference>
<dbReference type="FunFam" id="1.10.555.10:FF:000025">
    <property type="entry name" value="Rho GTPase-activating protein 20"/>
    <property type="match status" value="1"/>
</dbReference>
<protein>
    <recommendedName>
        <fullName evidence="4">Rho-GAP domain-containing protein</fullName>
    </recommendedName>
</protein>
<dbReference type="PANTHER" id="PTHR23179:SF37">
    <property type="entry name" value="1700006A11RIK PROTEIN"/>
    <property type="match status" value="1"/>
</dbReference>
<dbReference type="InterPro" id="IPR047886">
    <property type="entry name" value="ARHGAP20-like_RhoGAP"/>
</dbReference>
<keyword evidence="2" id="KW-0597">Phosphoprotein</keyword>
<dbReference type="Gene3D" id="1.10.555.10">
    <property type="entry name" value="Rho GTPase activation protein"/>
    <property type="match status" value="1"/>
</dbReference>
<dbReference type="PROSITE" id="PS50238">
    <property type="entry name" value="RHOGAP"/>
    <property type="match status" value="1"/>
</dbReference>
<dbReference type="SUPFAM" id="SSF48350">
    <property type="entry name" value="GTPase activation domain, GAP"/>
    <property type="match status" value="1"/>
</dbReference>
<organism evidence="5 6">
    <name type="scientific">Equus asinus</name>
    <name type="common">Donkey</name>
    <name type="synonym">Equus africanus asinus</name>
    <dbReference type="NCBI Taxonomy" id="9793"/>
    <lineage>
        <taxon>Eukaryota</taxon>
        <taxon>Metazoa</taxon>
        <taxon>Chordata</taxon>
        <taxon>Craniata</taxon>
        <taxon>Vertebrata</taxon>
        <taxon>Euteleostomi</taxon>
        <taxon>Mammalia</taxon>
        <taxon>Eutheria</taxon>
        <taxon>Laurasiatheria</taxon>
        <taxon>Perissodactyla</taxon>
        <taxon>Equidae</taxon>
        <taxon>Equus</taxon>
    </lineage>
</organism>
<evidence type="ECO:0000259" key="4">
    <source>
        <dbReference type="PROSITE" id="PS50238"/>
    </source>
</evidence>
<dbReference type="GO" id="GO:0035023">
    <property type="term" value="P:regulation of Rho protein signal transduction"/>
    <property type="evidence" value="ECO:0007669"/>
    <property type="project" value="InterPro"/>
</dbReference>
<feature type="compositionally biased region" description="Polar residues" evidence="3">
    <location>
        <begin position="282"/>
        <end position="293"/>
    </location>
</feature>
<evidence type="ECO:0000313" key="5">
    <source>
        <dbReference type="Ensembl" id="ENSEASP00005056751.1"/>
    </source>
</evidence>
<proteinExistence type="predicted"/>
<evidence type="ECO:0000256" key="3">
    <source>
        <dbReference type="SAM" id="MobiDB-lite"/>
    </source>
</evidence>
<reference evidence="5 6" key="1">
    <citation type="journal article" date="2020" name="Nat. Commun.">
        <title>Donkey genomes provide new insights into domestication and selection for coat color.</title>
        <authorList>
            <person name="Wang"/>
            <person name="C."/>
            <person name="Li"/>
            <person name="H."/>
            <person name="Guo"/>
            <person name="Y."/>
            <person name="Huang"/>
            <person name="J."/>
            <person name="Sun"/>
            <person name="Y."/>
            <person name="Min"/>
            <person name="J."/>
            <person name="Wang"/>
            <person name="J."/>
            <person name="Fang"/>
            <person name="X."/>
            <person name="Zhao"/>
            <person name="Z."/>
            <person name="Wang"/>
            <person name="S."/>
            <person name="Zhang"/>
            <person name="Y."/>
            <person name="Liu"/>
            <person name="Q."/>
            <person name="Jiang"/>
            <person name="Q."/>
            <person name="Wang"/>
            <person name="X."/>
            <person name="Guo"/>
            <person name="Y."/>
            <person name="Yang"/>
            <person name="C."/>
            <person name="Wang"/>
            <person name="Y."/>
            <person name="Tian"/>
            <person name="F."/>
            <person name="Zhuang"/>
            <person name="G."/>
            <person name="Fan"/>
            <person name="Y."/>
            <person name="Gao"/>
            <person name="Q."/>
            <person name="Li"/>
            <person name="Y."/>
            <person name="Ju"/>
            <person name="Z."/>
            <person name="Li"/>
            <person name="J."/>
            <person name="Li"/>
            <person name="R."/>
            <person name="Hou"/>
            <person name="M."/>
            <person name="Yang"/>
            <person name="G."/>
            <person name="Liu"/>
            <person name="G."/>
            <person name="Liu"/>
            <person name="W."/>
            <person name="Guo"/>
            <person name="J."/>
            <person name="Pan"/>
            <person name="S."/>
            <person name="Fan"/>
            <person name="G."/>
            <person name="Zhang"/>
            <person name="W."/>
            <person name="Zhang"/>
            <person name="R."/>
            <person name="Yu"/>
            <person name="J."/>
            <person name="Zhang"/>
            <person name="X."/>
            <person name="Yin"/>
            <person name="Q."/>
            <person name="Ji"/>
            <person name="C."/>
            <person name="Jin"/>
            <person name="Y."/>
            <person name="Yue"/>
            <person name="G."/>
            <person name="Liu"/>
            <person name="M."/>
            <person name="Xu"/>
            <person name="J."/>
            <person name="Liu"/>
            <person name="S."/>
            <person name="Jordana"/>
            <person name="J."/>
            <person name="Noce"/>
            <person name="A."/>
            <person name="Amills"/>
            <person name="M."/>
            <person name="Wu"/>
            <person name="D.D."/>
            <person name="Li"/>
            <person name="S."/>
            <person name="Zhou"/>
            <person name="X. and Zhong"/>
            <person name="J."/>
        </authorList>
    </citation>
    <scope>NUCLEOTIDE SEQUENCE [LARGE SCALE GENOMIC DNA]</scope>
</reference>
<gene>
    <name evidence="5" type="primary">LOC123287856</name>
</gene>
<feature type="region of interest" description="Disordered" evidence="3">
    <location>
        <begin position="229"/>
        <end position="252"/>
    </location>
</feature>
<keyword evidence="6" id="KW-1185">Reference proteome</keyword>
<accession>A0A9L0JTV9</accession>
<dbReference type="GO" id="GO:0005096">
    <property type="term" value="F:GTPase activator activity"/>
    <property type="evidence" value="ECO:0007669"/>
    <property type="project" value="UniProtKB-KW"/>
</dbReference>
<dbReference type="Proteomes" id="UP000694387">
    <property type="component" value="Chromosome 8"/>
</dbReference>
<evidence type="ECO:0000313" key="6">
    <source>
        <dbReference type="Proteomes" id="UP000694387"/>
    </source>
</evidence>
<dbReference type="Pfam" id="PF00620">
    <property type="entry name" value="RhoGAP"/>
    <property type="match status" value="1"/>
</dbReference>
<dbReference type="CDD" id="cd04402">
    <property type="entry name" value="RhoGAP_ARHGAP20"/>
    <property type="match status" value="1"/>
</dbReference>
<dbReference type="InterPro" id="IPR008936">
    <property type="entry name" value="Rho_GTPase_activation_prot"/>
</dbReference>
<evidence type="ECO:0000256" key="1">
    <source>
        <dbReference type="ARBA" id="ARBA00022468"/>
    </source>
</evidence>
<keyword evidence="1" id="KW-0343">GTPase activation</keyword>
<dbReference type="PANTHER" id="PTHR23179">
    <property type="entry name" value="T-CELL ACTIVATION RHO GTPASE ACTIVATING PROTEIN-RELATED"/>
    <property type="match status" value="1"/>
</dbReference>
<reference evidence="5" key="3">
    <citation type="submission" date="2025-09" db="UniProtKB">
        <authorList>
            <consortium name="Ensembl"/>
        </authorList>
    </citation>
    <scope>IDENTIFICATION</scope>
</reference>
<dbReference type="InterPro" id="IPR000198">
    <property type="entry name" value="RhoGAP_dom"/>
</dbReference>
<name>A0A9L0JTV9_EQUAS</name>
<dbReference type="GO" id="GO:0007165">
    <property type="term" value="P:signal transduction"/>
    <property type="evidence" value="ECO:0007669"/>
    <property type="project" value="InterPro"/>
</dbReference>
<dbReference type="SMART" id="SM00324">
    <property type="entry name" value="RhoGAP"/>
    <property type="match status" value="1"/>
</dbReference>